<evidence type="ECO:0008006" key="4">
    <source>
        <dbReference type="Google" id="ProtNLM"/>
    </source>
</evidence>
<feature type="transmembrane region" description="Helical" evidence="1">
    <location>
        <begin position="20"/>
        <end position="42"/>
    </location>
</feature>
<name>A0A150KIY7_HEYCO</name>
<gene>
    <name evidence="2" type="ORF">B4099_1669</name>
</gene>
<sequence length="277" mass="32021">MKSFVKLVNFEINRFAKIYWSLVAITILSQFTSVFLTVHRYITQTNETMYHQSLPKLAYVKHYGSISFIDCFGTVWFMGPIALCAAAMMFYIFLIWYRDWYGKHTFIYRLLMLPVERWNLYLAKAASILLLVFGFVAVQIVLLPVEHFFFNAITPGIYRMDMTVIDAVLSFPLFNLLLPSTVIDFLLHYGLGFTVVLVIFTAILLERSFRMKGVLLGLLFGFLSFVLFWTPELLFDILLPGVLYETEVLWMEVAMTAIIAGYSILLGGYLIKYKVTV</sequence>
<dbReference type="RefSeq" id="WP_061574262.1">
    <property type="nucleotide sequence ID" value="NZ_LQYI01000012.1"/>
</dbReference>
<keyword evidence="1" id="KW-1133">Transmembrane helix</keyword>
<dbReference type="EMBL" id="LQYI01000012">
    <property type="protein sequence ID" value="KYC73085.1"/>
    <property type="molecule type" value="Genomic_DNA"/>
</dbReference>
<protein>
    <recommendedName>
        <fullName evidence="4">ABC-2 family transporter protein</fullName>
    </recommendedName>
</protein>
<keyword evidence="1" id="KW-0812">Transmembrane</keyword>
<evidence type="ECO:0000313" key="3">
    <source>
        <dbReference type="Proteomes" id="UP000075304"/>
    </source>
</evidence>
<proteinExistence type="predicted"/>
<dbReference type="Proteomes" id="UP000075304">
    <property type="component" value="Unassembled WGS sequence"/>
</dbReference>
<organism evidence="2 3">
    <name type="scientific">Heyndrickxia coagulans</name>
    <name type="common">Weizmannia coagulans</name>
    <dbReference type="NCBI Taxonomy" id="1398"/>
    <lineage>
        <taxon>Bacteria</taxon>
        <taxon>Bacillati</taxon>
        <taxon>Bacillota</taxon>
        <taxon>Bacilli</taxon>
        <taxon>Bacillales</taxon>
        <taxon>Bacillaceae</taxon>
        <taxon>Heyndrickxia</taxon>
    </lineage>
</organism>
<feature type="transmembrane region" description="Helical" evidence="1">
    <location>
        <begin position="75"/>
        <end position="97"/>
    </location>
</feature>
<dbReference type="AlphaFoldDB" id="A0A150KIY7"/>
<feature type="transmembrane region" description="Helical" evidence="1">
    <location>
        <begin position="212"/>
        <end position="229"/>
    </location>
</feature>
<evidence type="ECO:0000313" key="2">
    <source>
        <dbReference type="EMBL" id="KYC73085.1"/>
    </source>
</evidence>
<accession>A0A150KIY7</accession>
<dbReference type="PATRIC" id="fig|1398.25.peg.541"/>
<reference evidence="2 3" key="1">
    <citation type="submission" date="2016-01" db="EMBL/GenBank/DDBJ databases">
        <title>Genome Sequences of Twelve Sporeforming Bacillus Species Isolated from Foods.</title>
        <authorList>
            <person name="Berendsen E.M."/>
            <person name="Wells-Bennik M.H."/>
            <person name="Krawcyk A.O."/>
            <person name="De Jong A."/>
            <person name="Holsappel S."/>
            <person name="Eijlander R.T."/>
            <person name="Kuipers O.P."/>
        </authorList>
    </citation>
    <scope>NUCLEOTIDE SEQUENCE [LARGE SCALE GENOMIC DNA]</scope>
    <source>
        <strain evidence="2 3">B4099</strain>
    </source>
</reference>
<feature type="transmembrane region" description="Helical" evidence="1">
    <location>
        <begin position="118"/>
        <end position="142"/>
    </location>
</feature>
<evidence type="ECO:0000256" key="1">
    <source>
        <dbReference type="SAM" id="Phobius"/>
    </source>
</evidence>
<comment type="caution">
    <text evidence="2">The sequence shown here is derived from an EMBL/GenBank/DDBJ whole genome shotgun (WGS) entry which is preliminary data.</text>
</comment>
<feature type="transmembrane region" description="Helical" evidence="1">
    <location>
        <begin position="186"/>
        <end position="205"/>
    </location>
</feature>
<feature type="transmembrane region" description="Helical" evidence="1">
    <location>
        <begin position="249"/>
        <end position="271"/>
    </location>
</feature>
<keyword evidence="1" id="KW-0472">Membrane</keyword>